<gene>
    <name evidence="2" type="ORF">BN990_03919</name>
</gene>
<dbReference type="EMBL" id="CCDP010000003">
    <property type="protein sequence ID" value="CDQ41546.1"/>
    <property type="molecule type" value="Genomic_DNA"/>
</dbReference>
<proteinExistence type="predicted"/>
<evidence type="ECO:0000256" key="1">
    <source>
        <dbReference type="SAM" id="SignalP"/>
    </source>
</evidence>
<evidence type="ECO:0000313" key="3">
    <source>
        <dbReference type="Proteomes" id="UP000028875"/>
    </source>
</evidence>
<feature type="chain" id="PRO_5001532673" evidence="1">
    <location>
        <begin position="25"/>
        <end position="132"/>
    </location>
</feature>
<name>A0A024QHY4_9BACI</name>
<keyword evidence="1" id="KW-0732">Signal</keyword>
<dbReference type="AlphaFoldDB" id="A0A024QHY4"/>
<reference evidence="2 3" key="1">
    <citation type="submission" date="2014-03" db="EMBL/GenBank/DDBJ databases">
        <authorList>
            <person name="Urmite Genomes U."/>
        </authorList>
    </citation>
    <scope>NUCLEOTIDE SEQUENCE [LARGE SCALE GENOMIC DNA]</scope>
    <source>
        <strain evidence="2 3">Vm-5</strain>
    </source>
</reference>
<organism evidence="2 3">
    <name type="scientific">Virgibacillus massiliensis</name>
    <dbReference type="NCBI Taxonomy" id="1462526"/>
    <lineage>
        <taxon>Bacteria</taxon>
        <taxon>Bacillati</taxon>
        <taxon>Bacillota</taxon>
        <taxon>Bacilli</taxon>
        <taxon>Bacillales</taxon>
        <taxon>Bacillaceae</taxon>
        <taxon>Virgibacillus</taxon>
    </lineage>
</organism>
<dbReference type="Proteomes" id="UP000028875">
    <property type="component" value="Unassembled WGS sequence"/>
</dbReference>
<protein>
    <submittedName>
        <fullName evidence="2">Uncharacterized protein</fullName>
    </submittedName>
</protein>
<evidence type="ECO:0000313" key="2">
    <source>
        <dbReference type="EMBL" id="CDQ41546.1"/>
    </source>
</evidence>
<dbReference type="RefSeq" id="WP_038246284.1">
    <property type="nucleotide sequence ID" value="NZ_BNER01000005.1"/>
</dbReference>
<feature type="signal peptide" evidence="1">
    <location>
        <begin position="1"/>
        <end position="24"/>
    </location>
</feature>
<accession>A0A024QHY4</accession>
<comment type="caution">
    <text evidence="2">The sequence shown here is derived from an EMBL/GenBank/DDBJ whole genome shotgun (WGS) entry which is preliminary data.</text>
</comment>
<reference evidence="3" key="2">
    <citation type="submission" date="2014-05" db="EMBL/GenBank/DDBJ databases">
        <title>Draft genome sequence of Virgibacillus massiliensis Vm-5.</title>
        <authorList>
            <person name="Khelaifia S."/>
            <person name="Croce O."/>
            <person name="Lagier J.C."/>
            <person name="Raoult D."/>
        </authorList>
    </citation>
    <scope>NUCLEOTIDE SEQUENCE [LARGE SCALE GENOMIC DNA]</scope>
    <source>
        <strain evidence="3">Vm-5</strain>
    </source>
</reference>
<keyword evidence="3" id="KW-1185">Reference proteome</keyword>
<sequence length="132" mass="14701" precursor="true">MKFKKVMIIGVLGMILSIPTVAFAYTEPYTFTFEKQLTSDWFYLDPIDHTVYVENTSNAYGGNPTSNLYYVDVISEDGWGGKLKGTATFLRDGSSKRGVVVSSSASQQYTLKFRKSNDGETVDGYGRAYDGR</sequence>